<name>A0AAD7BSP1_MYCRO</name>
<dbReference type="AlphaFoldDB" id="A0AAD7BSP1"/>
<protein>
    <submittedName>
        <fullName evidence="1">Uncharacterized protein</fullName>
    </submittedName>
</protein>
<accession>A0AAD7BSP1</accession>
<comment type="caution">
    <text evidence="1">The sequence shown here is derived from an EMBL/GenBank/DDBJ whole genome shotgun (WGS) entry which is preliminary data.</text>
</comment>
<evidence type="ECO:0000313" key="1">
    <source>
        <dbReference type="EMBL" id="KAJ7629333.1"/>
    </source>
</evidence>
<dbReference type="Proteomes" id="UP001221757">
    <property type="component" value="Unassembled WGS sequence"/>
</dbReference>
<dbReference type="EMBL" id="JARKIE010000545">
    <property type="protein sequence ID" value="KAJ7629333.1"/>
    <property type="molecule type" value="Genomic_DNA"/>
</dbReference>
<organism evidence="1 2">
    <name type="scientific">Mycena rosella</name>
    <name type="common">Pink bonnet</name>
    <name type="synonym">Agaricus rosellus</name>
    <dbReference type="NCBI Taxonomy" id="1033263"/>
    <lineage>
        <taxon>Eukaryota</taxon>
        <taxon>Fungi</taxon>
        <taxon>Dikarya</taxon>
        <taxon>Basidiomycota</taxon>
        <taxon>Agaricomycotina</taxon>
        <taxon>Agaricomycetes</taxon>
        <taxon>Agaricomycetidae</taxon>
        <taxon>Agaricales</taxon>
        <taxon>Marasmiineae</taxon>
        <taxon>Mycenaceae</taxon>
        <taxon>Mycena</taxon>
    </lineage>
</organism>
<gene>
    <name evidence="1" type="ORF">B0H17DRAFT_1218229</name>
</gene>
<reference evidence="1" key="1">
    <citation type="submission" date="2023-03" db="EMBL/GenBank/DDBJ databases">
        <title>Massive genome expansion in bonnet fungi (Mycena s.s.) driven by repeated elements and novel gene families across ecological guilds.</title>
        <authorList>
            <consortium name="Lawrence Berkeley National Laboratory"/>
            <person name="Harder C.B."/>
            <person name="Miyauchi S."/>
            <person name="Viragh M."/>
            <person name="Kuo A."/>
            <person name="Thoen E."/>
            <person name="Andreopoulos B."/>
            <person name="Lu D."/>
            <person name="Skrede I."/>
            <person name="Drula E."/>
            <person name="Henrissat B."/>
            <person name="Morin E."/>
            <person name="Kohler A."/>
            <person name="Barry K."/>
            <person name="LaButti K."/>
            <person name="Morin E."/>
            <person name="Salamov A."/>
            <person name="Lipzen A."/>
            <person name="Mereny Z."/>
            <person name="Hegedus B."/>
            <person name="Baldrian P."/>
            <person name="Stursova M."/>
            <person name="Weitz H."/>
            <person name="Taylor A."/>
            <person name="Grigoriev I.V."/>
            <person name="Nagy L.G."/>
            <person name="Martin F."/>
            <person name="Kauserud H."/>
        </authorList>
    </citation>
    <scope>NUCLEOTIDE SEQUENCE</scope>
    <source>
        <strain evidence="1">CBHHK067</strain>
    </source>
</reference>
<sequence>MVWLGVVDRGVFETWLAKEKAFLRTLSKEPPQETLETEYYQKLLNLLDYEERLRDILQLPLPNFPPPTHAAGYQRAA</sequence>
<proteinExistence type="predicted"/>
<evidence type="ECO:0000313" key="2">
    <source>
        <dbReference type="Proteomes" id="UP001221757"/>
    </source>
</evidence>
<keyword evidence="2" id="KW-1185">Reference proteome</keyword>